<dbReference type="Gene3D" id="3.40.190.10">
    <property type="entry name" value="Periplasmic binding protein-like II"/>
    <property type="match status" value="2"/>
</dbReference>
<dbReference type="RefSeq" id="WP_013607357.1">
    <property type="nucleotide sequence ID" value="NC_015152.1"/>
</dbReference>
<evidence type="ECO:0000256" key="4">
    <source>
        <dbReference type="RuleBase" id="RU367119"/>
    </source>
</evidence>
<dbReference type="GO" id="GO:0042301">
    <property type="term" value="F:phosphate ion binding"/>
    <property type="evidence" value="ECO:0007669"/>
    <property type="project" value="UniProtKB-UniRule"/>
</dbReference>
<dbReference type="Pfam" id="PF12849">
    <property type="entry name" value="PBP_like_2"/>
    <property type="match status" value="1"/>
</dbReference>
<dbReference type="eggNOG" id="COG0226">
    <property type="taxonomic scope" value="Bacteria"/>
</dbReference>
<feature type="domain" description="PBP" evidence="5">
    <location>
        <begin position="54"/>
        <end position="299"/>
    </location>
</feature>
<keyword evidence="4" id="KW-0592">Phosphate transport</keyword>
<evidence type="ECO:0000256" key="2">
    <source>
        <dbReference type="ARBA" id="ARBA00022448"/>
    </source>
</evidence>
<dbReference type="EMBL" id="CP002541">
    <property type="protein sequence ID" value="ADY13507.1"/>
    <property type="molecule type" value="Genomic_DNA"/>
</dbReference>
<keyword evidence="7" id="KW-1185">Reference proteome</keyword>
<protein>
    <recommendedName>
        <fullName evidence="4">Phosphate-binding protein</fullName>
    </recommendedName>
</protein>
<evidence type="ECO:0000313" key="6">
    <source>
        <dbReference type="EMBL" id="ADY13507.1"/>
    </source>
</evidence>
<feature type="signal peptide" evidence="4">
    <location>
        <begin position="1"/>
        <end position="21"/>
    </location>
</feature>
<dbReference type="GO" id="GO:0006817">
    <property type="term" value="P:phosphate ion transport"/>
    <property type="evidence" value="ECO:0007669"/>
    <property type="project" value="UniProtKB-UniRule"/>
</dbReference>
<dbReference type="PANTHER" id="PTHR30570:SF1">
    <property type="entry name" value="PHOSPHATE-BINDING PROTEIN PSTS"/>
    <property type="match status" value="1"/>
</dbReference>
<organism evidence="6 7">
    <name type="scientific">Sphaerochaeta globosa (strain ATCC BAA-1886 / DSM 22777 / Buddy)</name>
    <name type="common">Spirochaeta sp. (strain Buddy)</name>
    <dbReference type="NCBI Taxonomy" id="158189"/>
    <lineage>
        <taxon>Bacteria</taxon>
        <taxon>Pseudomonadati</taxon>
        <taxon>Spirochaetota</taxon>
        <taxon>Spirochaetia</taxon>
        <taxon>Spirochaetales</taxon>
        <taxon>Sphaerochaetaceae</taxon>
        <taxon>Sphaerochaeta</taxon>
    </lineage>
</organism>
<evidence type="ECO:0000313" key="7">
    <source>
        <dbReference type="Proteomes" id="UP000008466"/>
    </source>
</evidence>
<dbReference type="KEGG" id="sbu:SpiBuddy_1682"/>
<accession>F0RZF5</accession>
<dbReference type="CDD" id="cd13654">
    <property type="entry name" value="PBP2_phosphate_like_2"/>
    <property type="match status" value="1"/>
</dbReference>
<dbReference type="PANTHER" id="PTHR30570">
    <property type="entry name" value="PERIPLASMIC PHOSPHATE BINDING COMPONENT OF PHOSPHATE ABC TRANSPORTER"/>
    <property type="match status" value="1"/>
</dbReference>
<reference evidence="7" key="1">
    <citation type="submission" date="2011-02" db="EMBL/GenBank/DDBJ databases">
        <title>Complete sequence of Spirochaeta sp. Buddy.</title>
        <authorList>
            <person name="Lucas S."/>
            <person name="Copeland A."/>
            <person name="Lapidus A."/>
            <person name="Cheng J.-F."/>
            <person name="Goodwin L."/>
            <person name="Pitluck S."/>
            <person name="Zeytun A."/>
            <person name="Detter J.C."/>
            <person name="Han C."/>
            <person name="Tapia R."/>
            <person name="Land M."/>
            <person name="Hauser L."/>
            <person name="Kyrpides N."/>
            <person name="Ivanova N."/>
            <person name="Mikhailova N."/>
            <person name="Pagani I."/>
            <person name="Ritalahti K.M."/>
            <person name="Loeffler F.E."/>
            <person name="Woyke T."/>
        </authorList>
    </citation>
    <scope>NUCLEOTIDE SEQUENCE [LARGE SCALE GENOMIC DNA]</scope>
    <source>
        <strain evidence="7">ATCC BAA-1886 / DSM 22777 / Buddy</strain>
    </source>
</reference>
<dbReference type="InterPro" id="IPR024370">
    <property type="entry name" value="PBP_domain"/>
</dbReference>
<keyword evidence="2 4" id="KW-0813">Transport</keyword>
<dbReference type="Proteomes" id="UP000008466">
    <property type="component" value="Chromosome"/>
</dbReference>
<proteinExistence type="inferred from homology"/>
<evidence type="ECO:0000259" key="5">
    <source>
        <dbReference type="Pfam" id="PF12849"/>
    </source>
</evidence>
<dbReference type="AlphaFoldDB" id="F0RZF5"/>
<name>F0RZF5_SPHGB</name>
<dbReference type="STRING" id="158189.SpiBuddy_1682"/>
<dbReference type="HOGENOM" id="CLU_026228_1_0_12"/>
<dbReference type="NCBIfam" id="TIGR02136">
    <property type="entry name" value="ptsS_2"/>
    <property type="match status" value="1"/>
</dbReference>
<feature type="chain" id="PRO_5027142028" description="Phosphate-binding protein" evidence="4">
    <location>
        <begin position="22"/>
        <end position="333"/>
    </location>
</feature>
<evidence type="ECO:0000256" key="1">
    <source>
        <dbReference type="ARBA" id="ARBA00008725"/>
    </source>
</evidence>
<dbReference type="InterPro" id="IPR050811">
    <property type="entry name" value="Phosphate_ABC_transporter"/>
</dbReference>
<keyword evidence="3 4" id="KW-0732">Signal</keyword>
<comment type="function">
    <text evidence="4">Involved in the system for phosphate transport across the cytoplasmic membrane.</text>
</comment>
<dbReference type="InterPro" id="IPR011862">
    <property type="entry name" value="Phos-bd"/>
</dbReference>
<sequence>MKKATIVMIAILALLMLPVFGAGSKEAKPQETTQFAWVEEQGVNGLPGVNPIKVSGNIITAGSSTVYPLSERMAERFKQEGYSGVITIDSIGSGAGFERFTVAGETDIANASRAIKAKEIEAAKLIGRSPIEFRVGTDALAVVVSNQNTFAKNVTKEELAKLFSTAKNWSDVNPAWPNEPIQRFIPGTDSGTFDYFSEEVFKNNPEPMLSAQNLQLSEDDNILVQGIKGSPYAVGFFGYAYYAENADSLSILSINSVQASKANVDNGTYPLARPLFIYSDAQIMRSKSQVAAFIDFYLSYVNEEVIGVGYFPANDEELEKGRQTWLKAMNGTY</sequence>
<evidence type="ECO:0000256" key="3">
    <source>
        <dbReference type="ARBA" id="ARBA00022729"/>
    </source>
</evidence>
<gene>
    <name evidence="6" type="ordered locus">SpiBuddy_1682</name>
</gene>
<dbReference type="SUPFAM" id="SSF53850">
    <property type="entry name" value="Periplasmic binding protein-like II"/>
    <property type="match status" value="1"/>
</dbReference>
<comment type="similarity">
    <text evidence="1 4">Belongs to the PstS family.</text>
</comment>